<organism evidence="3 4">
    <name type="scientific">Cedecea davisae DSM 4568</name>
    <dbReference type="NCBI Taxonomy" id="566551"/>
    <lineage>
        <taxon>Bacteria</taxon>
        <taxon>Pseudomonadati</taxon>
        <taxon>Pseudomonadota</taxon>
        <taxon>Gammaproteobacteria</taxon>
        <taxon>Enterobacterales</taxon>
        <taxon>Enterobacteriaceae</taxon>
        <taxon>Cedecea</taxon>
    </lineage>
</organism>
<dbReference type="PANTHER" id="PTHR30163">
    <property type="entry name" value="MEMBRANE-BOUND LYTIC MUREIN TRANSGLYCOSYLASE B"/>
    <property type="match status" value="1"/>
</dbReference>
<dbReference type="Gene3D" id="1.10.530.10">
    <property type="match status" value="1"/>
</dbReference>
<keyword evidence="1" id="KW-0732">Signal</keyword>
<dbReference type="InterPro" id="IPR023346">
    <property type="entry name" value="Lysozyme-like_dom_sf"/>
</dbReference>
<dbReference type="SUPFAM" id="SSF53955">
    <property type="entry name" value="Lysozyme-like"/>
    <property type="match status" value="1"/>
</dbReference>
<dbReference type="PROSITE" id="PS51257">
    <property type="entry name" value="PROKAR_LIPOPROTEIN"/>
    <property type="match status" value="1"/>
</dbReference>
<gene>
    <name evidence="3" type="ORF">HMPREF0201_02576</name>
</gene>
<dbReference type="GO" id="GO:0009253">
    <property type="term" value="P:peptidoglycan catabolic process"/>
    <property type="evidence" value="ECO:0007669"/>
    <property type="project" value="TreeGrafter"/>
</dbReference>
<sequence>MMKTSAFCLTLSALMLASCYGQTSKAEAAPAASATPQAKASPAPSVTTLAEQGRDPAEFPAFVAKLKTEAKAQGIGNATLKSAFAHIHFVDRVIKSDRNQLEKKITLDDYLKRVITPAKIKQARSLALQHREELARVSARSGVQSNYIVALWAMESHFGKLQGKEDVISALATLAFEGRREAFFTKELIAALKIIQRGDISAEQMKGSWAGAMGQNQFMPSSLLRYGKDGDGDGKIDIWNNTSDVFASTANYLATEGWRSGGNWGFEVRLPSGFNSALAGTRPGQGKTVARWQKLGVTLPGGLMLPASSQKGWLVTPDDSQGRTFLVFNNFRTLMHWNRSYYFAISIGKMADAIAK</sequence>
<accession>S3IUG8</accession>
<feature type="chain" id="PRO_5004510064" evidence="1">
    <location>
        <begin position="29"/>
        <end position="356"/>
    </location>
</feature>
<dbReference type="AlphaFoldDB" id="S3IUG8"/>
<dbReference type="EMBL" id="ATDT01000023">
    <property type="protein sequence ID" value="EPF16221.1"/>
    <property type="molecule type" value="Genomic_DNA"/>
</dbReference>
<proteinExistence type="predicted"/>
<protein>
    <submittedName>
        <fullName evidence="3">Lytic murein transglycosylase</fullName>
    </submittedName>
</protein>
<comment type="caution">
    <text evidence="3">The sequence shown here is derived from an EMBL/GenBank/DDBJ whole genome shotgun (WGS) entry which is preliminary data.</text>
</comment>
<dbReference type="CDD" id="cd13399">
    <property type="entry name" value="Slt35-like"/>
    <property type="match status" value="1"/>
</dbReference>
<dbReference type="PATRIC" id="fig|566551.4.peg.2366"/>
<dbReference type="FunFam" id="1.10.8.350:FF:000001">
    <property type="entry name" value="Lytic murein transglycosylase B"/>
    <property type="match status" value="1"/>
</dbReference>
<evidence type="ECO:0000313" key="3">
    <source>
        <dbReference type="EMBL" id="EPF16221.1"/>
    </source>
</evidence>
<dbReference type="Gene3D" id="1.10.8.350">
    <property type="entry name" value="Bacterial muramidase"/>
    <property type="match status" value="1"/>
</dbReference>
<feature type="domain" description="Transglycosylase SLT" evidence="2">
    <location>
        <begin position="59"/>
        <end position="352"/>
    </location>
</feature>
<dbReference type="Proteomes" id="UP000014585">
    <property type="component" value="Unassembled WGS sequence"/>
</dbReference>
<dbReference type="HOGENOM" id="CLU_035402_0_1_6"/>
<dbReference type="NCBIfam" id="TIGR02283">
    <property type="entry name" value="MltB_2"/>
    <property type="match status" value="1"/>
</dbReference>
<dbReference type="STRING" id="566551.HMPREF0201_02576"/>
<dbReference type="InterPro" id="IPR031304">
    <property type="entry name" value="SLT_2"/>
</dbReference>
<dbReference type="InterPro" id="IPR011970">
    <property type="entry name" value="MltB_2"/>
</dbReference>
<evidence type="ECO:0000256" key="1">
    <source>
        <dbReference type="SAM" id="SignalP"/>
    </source>
</evidence>
<dbReference type="PANTHER" id="PTHR30163:SF8">
    <property type="entry name" value="LYTIC MUREIN TRANSGLYCOSYLASE"/>
    <property type="match status" value="1"/>
</dbReference>
<feature type="signal peptide" evidence="1">
    <location>
        <begin position="1"/>
        <end position="28"/>
    </location>
</feature>
<dbReference type="Pfam" id="PF13406">
    <property type="entry name" value="SLT_2"/>
    <property type="match status" value="1"/>
</dbReference>
<evidence type="ECO:0000259" key="2">
    <source>
        <dbReference type="Pfam" id="PF13406"/>
    </source>
</evidence>
<reference evidence="3 4" key="1">
    <citation type="submission" date="2013-04" db="EMBL/GenBank/DDBJ databases">
        <authorList>
            <person name="Weinstock G."/>
            <person name="Sodergren E."/>
            <person name="Lobos E.A."/>
            <person name="Fulton L."/>
            <person name="Fulton R."/>
            <person name="Courtney L."/>
            <person name="Fronick C."/>
            <person name="O'Laughlin M."/>
            <person name="Godfrey J."/>
            <person name="Wilson R.M."/>
            <person name="Miner T."/>
            <person name="Farmer C."/>
            <person name="Delehaunty K."/>
            <person name="Cordes M."/>
            <person name="Minx P."/>
            <person name="Tomlinson C."/>
            <person name="Chen J."/>
            <person name="Wollam A."/>
            <person name="Pepin K.H."/>
            <person name="Palsikar V.B."/>
            <person name="Zhang X."/>
            <person name="Suruliraj S."/>
            <person name="Perna N.T."/>
            <person name="Plunkett G."/>
            <person name="Warren W."/>
            <person name="Mitreva M."/>
            <person name="Mardis E.R."/>
            <person name="Wilson R.K."/>
        </authorList>
    </citation>
    <scope>NUCLEOTIDE SEQUENCE [LARGE SCALE GENOMIC DNA]</scope>
    <source>
        <strain evidence="3 4">DSM 4568</strain>
    </source>
</reference>
<name>S3IUG8_9ENTR</name>
<dbReference type="GO" id="GO:0008933">
    <property type="term" value="F:peptidoglycan lytic transglycosylase activity"/>
    <property type="evidence" value="ECO:0007669"/>
    <property type="project" value="TreeGrafter"/>
</dbReference>
<dbReference type="InterPro" id="IPR043426">
    <property type="entry name" value="MltB-like"/>
</dbReference>
<evidence type="ECO:0000313" key="4">
    <source>
        <dbReference type="Proteomes" id="UP000014585"/>
    </source>
</evidence>